<proteinExistence type="predicted"/>
<dbReference type="PANTHER" id="PTHR36573:SF1">
    <property type="entry name" value="INTERMEMBRANE PHOSPHOLIPID TRANSPORT SYSTEM BINDING PROTEIN MLAC"/>
    <property type="match status" value="1"/>
</dbReference>
<evidence type="ECO:0000256" key="1">
    <source>
        <dbReference type="SAM" id="SignalP"/>
    </source>
</evidence>
<name>A0A0S4LZN6_9BURK</name>
<evidence type="ECO:0000313" key="3">
    <source>
        <dbReference type="Proteomes" id="UP000198651"/>
    </source>
</evidence>
<sequence length="255" mass="28683">MILRRLCGLCLVSLLLLLVSDVFARTAGSFSDLDKKGVKEVKKGVVLANKPSSENSMLWSELSHCQDEDGGQSAKTPALLIECLSDRFLTLLKKSKVDRSLQREVVDHGLEVSARYFDFSRMTALAFGRNWGGLTIDQRRKLIDEFRGLLFQNYSAGLSRFLGFKSSVVSSDTNDRQSIVRTSVSDGQPDHATRVDYYLLRIDGRWMIYDVSVSGISLISSYRQQLESVYQTKGFDGVMVFLRQIKKEGSERVVS</sequence>
<feature type="chain" id="PRO_5006624304" evidence="1">
    <location>
        <begin position="25"/>
        <end position="255"/>
    </location>
</feature>
<dbReference type="AlphaFoldDB" id="A0A0S4LZN6"/>
<dbReference type="InterPro" id="IPR042245">
    <property type="entry name" value="Tgt2/MlaC_sf"/>
</dbReference>
<gene>
    <name evidence="2" type="ORF">Ark11_0170</name>
</gene>
<keyword evidence="3" id="KW-1185">Reference proteome</keyword>
<dbReference type="OrthoDB" id="9798905at2"/>
<dbReference type="Proteomes" id="UP000198651">
    <property type="component" value="Chromosome I"/>
</dbReference>
<dbReference type="PANTHER" id="PTHR36573">
    <property type="entry name" value="INTERMEMBRANE PHOSPHOLIPID TRANSPORT SYSTEM BINDING PROTEIN MLAC"/>
    <property type="match status" value="1"/>
</dbReference>
<accession>A0A0S4LZN6</accession>
<dbReference type="STRING" id="1561003.Ark11_0170"/>
<dbReference type="RefSeq" id="WP_092342610.1">
    <property type="nucleotide sequence ID" value="NZ_FLSL01000087.1"/>
</dbReference>
<dbReference type="Pfam" id="PF05494">
    <property type="entry name" value="MlaC"/>
    <property type="match status" value="1"/>
</dbReference>
<dbReference type="EMBL" id="LN906597">
    <property type="protein sequence ID" value="CUT17029.1"/>
    <property type="molecule type" value="Genomic_DNA"/>
</dbReference>
<protein>
    <submittedName>
        <fullName evidence="2">Putative phospholipid transport system substrate-binding protein</fullName>
    </submittedName>
</protein>
<organism evidence="2 3">
    <name type="scientific">Candidatus Ichthyocystis hellenicum</name>
    <dbReference type="NCBI Taxonomy" id="1561003"/>
    <lineage>
        <taxon>Bacteria</taxon>
        <taxon>Pseudomonadati</taxon>
        <taxon>Pseudomonadota</taxon>
        <taxon>Betaproteobacteria</taxon>
        <taxon>Burkholderiales</taxon>
        <taxon>Candidatus Ichthyocystis</taxon>
    </lineage>
</organism>
<reference evidence="3" key="1">
    <citation type="submission" date="2015-11" db="EMBL/GenBank/DDBJ databases">
        <authorList>
            <person name="Seth-Smith H.M.B."/>
        </authorList>
    </citation>
    <scope>NUCLEOTIDE SEQUENCE [LARGE SCALE GENOMIC DNA]</scope>
    <source>
        <strain evidence="3">2013Ark11</strain>
    </source>
</reference>
<dbReference type="Gene3D" id="3.10.450.710">
    <property type="entry name" value="Tgt2/MlaC"/>
    <property type="match status" value="1"/>
</dbReference>
<feature type="signal peptide" evidence="1">
    <location>
        <begin position="1"/>
        <end position="24"/>
    </location>
</feature>
<dbReference type="InterPro" id="IPR008869">
    <property type="entry name" value="MlaC/ttg2D"/>
</dbReference>
<keyword evidence="1" id="KW-0732">Signal</keyword>
<evidence type="ECO:0000313" key="2">
    <source>
        <dbReference type="EMBL" id="CUT17029.1"/>
    </source>
</evidence>